<dbReference type="SUPFAM" id="SSF53474">
    <property type="entry name" value="alpha/beta-Hydrolases"/>
    <property type="match status" value="1"/>
</dbReference>
<evidence type="ECO:0000313" key="4">
    <source>
        <dbReference type="EMBL" id="MCE2593426.1"/>
    </source>
</evidence>
<proteinExistence type="predicted"/>
<keyword evidence="2" id="KW-0732">Signal</keyword>
<dbReference type="InterPro" id="IPR029058">
    <property type="entry name" value="AB_hydrolase_fold"/>
</dbReference>
<evidence type="ECO:0000256" key="2">
    <source>
        <dbReference type="SAM" id="SignalP"/>
    </source>
</evidence>
<dbReference type="SUPFAM" id="SSF82171">
    <property type="entry name" value="DPP6 N-terminal domain-like"/>
    <property type="match status" value="1"/>
</dbReference>
<dbReference type="PANTHER" id="PTHR42776">
    <property type="entry name" value="SERINE PEPTIDASE S9 FAMILY MEMBER"/>
    <property type="match status" value="1"/>
</dbReference>
<dbReference type="PANTHER" id="PTHR42776:SF27">
    <property type="entry name" value="DIPEPTIDYL PEPTIDASE FAMILY MEMBER 6"/>
    <property type="match status" value="1"/>
</dbReference>
<gene>
    <name evidence="4" type="ORF">K6Y31_01145</name>
</gene>
<dbReference type="PROSITE" id="PS51257">
    <property type="entry name" value="PROKAR_LIPOPROTEIN"/>
    <property type="match status" value="1"/>
</dbReference>
<organism evidence="4 5">
    <name type="scientific">Motilimonas cestriensis</name>
    <dbReference type="NCBI Taxonomy" id="2742685"/>
    <lineage>
        <taxon>Bacteria</taxon>
        <taxon>Pseudomonadati</taxon>
        <taxon>Pseudomonadota</taxon>
        <taxon>Gammaproteobacteria</taxon>
        <taxon>Alteromonadales</taxon>
        <taxon>Alteromonadales genera incertae sedis</taxon>
        <taxon>Motilimonas</taxon>
    </lineage>
</organism>
<evidence type="ECO:0000256" key="1">
    <source>
        <dbReference type="ARBA" id="ARBA00022801"/>
    </source>
</evidence>
<dbReference type="Gene3D" id="2.120.10.30">
    <property type="entry name" value="TolB, C-terminal domain"/>
    <property type="match status" value="1"/>
</dbReference>
<dbReference type="EMBL" id="JAIMJA010000001">
    <property type="protein sequence ID" value="MCE2593426.1"/>
    <property type="molecule type" value="Genomic_DNA"/>
</dbReference>
<name>A0ABS8W7D9_9GAMM</name>
<evidence type="ECO:0000259" key="3">
    <source>
        <dbReference type="Pfam" id="PF00326"/>
    </source>
</evidence>
<sequence>METKLLPCLLLAGLLSACANTTNDTTSTPSATSDTQQADSMPALVGPYQVKHQAVDLFFKKPAISNFQLSPNGMHISYLARNEQGRMQLFLKTDGQQDKQLTQVTSQNLDGYLWLDDNHLGYYQDNDGDENYQLNMINVDTGTITNLTPFPSTRVGGVQRIKNKPGKITFYMNKEDKRYFYPYSLDINTKRITPEFARSDSLWGPIYDQDGFARVKQRWAPNDDRYEKMEYHYRHPGDMTFSKLITVNKDDDFSIIHFNDATNEIFALTNHNSDKVRVVKFDMDTHQMATVFEHADYDVLGAGFIPQDNELSWVYFAEGKGKLKPLSPTTKKLYQVIESKFSTHFTVNSMTQDGKKVILANTDANIPVEYMLFDTETQSFTALGKASPWLKSEHLSDMRPIQFQARDDLTIHGLLTLPRNKEKTNLPIVILPHGGPFGVLDTWGYNPEVQMLAHQDYGVLQINYRGSGGYGKEFLTAGFNQFGTGSMQHDITDGVKWLIEQGIADPKRVMIYGASYGGYATLAGLTFTPDLYACGVDYVGISNLHTFLMNMDESWGMGREFWLENVGNPYTDIKKLKEISPYYHVDKIKAPLFVAQGAQDPRVKQQESDQIVNALRKRGVEVKYMLKQDEGHGFHKEENQQHFYDEMIDFLASCPANNRI</sequence>
<dbReference type="Gene3D" id="3.40.50.1820">
    <property type="entry name" value="alpha/beta hydrolase"/>
    <property type="match status" value="1"/>
</dbReference>
<dbReference type="RefSeq" id="WP_233051033.1">
    <property type="nucleotide sequence ID" value="NZ_JAIMJA010000001.1"/>
</dbReference>
<feature type="chain" id="PRO_5047488982" evidence="2">
    <location>
        <begin position="20"/>
        <end position="660"/>
    </location>
</feature>
<dbReference type="InterPro" id="IPR001375">
    <property type="entry name" value="Peptidase_S9_cat"/>
</dbReference>
<dbReference type="Pfam" id="PF00326">
    <property type="entry name" value="Peptidase_S9"/>
    <property type="match status" value="1"/>
</dbReference>
<comment type="caution">
    <text evidence="4">The sequence shown here is derived from an EMBL/GenBank/DDBJ whole genome shotgun (WGS) entry which is preliminary data.</text>
</comment>
<keyword evidence="1" id="KW-0378">Hydrolase</keyword>
<evidence type="ECO:0000313" key="5">
    <source>
        <dbReference type="Proteomes" id="UP001201273"/>
    </source>
</evidence>
<protein>
    <submittedName>
        <fullName evidence="4">S9 family peptidase</fullName>
    </submittedName>
</protein>
<accession>A0ABS8W7D9</accession>
<keyword evidence="5" id="KW-1185">Reference proteome</keyword>
<feature type="signal peptide" evidence="2">
    <location>
        <begin position="1"/>
        <end position="19"/>
    </location>
</feature>
<dbReference type="Proteomes" id="UP001201273">
    <property type="component" value="Unassembled WGS sequence"/>
</dbReference>
<reference evidence="4 5" key="1">
    <citation type="journal article" date="2022" name="Environ. Microbiol. Rep.">
        <title>Eco-phylogenetic analyses reveal divergent evolution of vitamin B12 metabolism in the marine bacterial family 'Psychromonadaceae'.</title>
        <authorList>
            <person name="Jin X."/>
            <person name="Yang Y."/>
            <person name="Cao H."/>
            <person name="Gao B."/>
            <person name="Zhao Z."/>
        </authorList>
    </citation>
    <scope>NUCLEOTIDE SEQUENCE [LARGE SCALE GENOMIC DNA]</scope>
    <source>
        <strain evidence="4 5">MKS20</strain>
    </source>
</reference>
<dbReference type="InterPro" id="IPR011042">
    <property type="entry name" value="6-blade_b-propeller_TolB-like"/>
</dbReference>
<feature type="domain" description="Peptidase S9 prolyl oligopeptidase catalytic" evidence="3">
    <location>
        <begin position="444"/>
        <end position="654"/>
    </location>
</feature>